<protein>
    <recommendedName>
        <fullName evidence="4 7">GDP-mannose 4,6-dehydratase</fullName>
        <ecNumber evidence="4 7">4.2.1.47</ecNumber>
    </recommendedName>
    <alternativeName>
        <fullName evidence="7">GDP-D-mannose dehydratase</fullName>
    </alternativeName>
</protein>
<comment type="catalytic activity">
    <reaction evidence="1 7">
        <text>GDP-alpha-D-mannose = GDP-4-dehydro-alpha-D-rhamnose + H2O</text>
        <dbReference type="Rhea" id="RHEA:23820"/>
        <dbReference type="ChEBI" id="CHEBI:15377"/>
        <dbReference type="ChEBI" id="CHEBI:57527"/>
        <dbReference type="ChEBI" id="CHEBI:57964"/>
        <dbReference type="EC" id="4.2.1.47"/>
    </reaction>
</comment>
<dbReference type="GO" id="GO:0042351">
    <property type="term" value="P:'de novo' GDP-L-fucose biosynthetic process"/>
    <property type="evidence" value="ECO:0007669"/>
    <property type="project" value="TreeGrafter"/>
</dbReference>
<reference evidence="9" key="1">
    <citation type="journal article" date="2021" name="Genome Biol. Evol.">
        <title>Continental-Scale Gene Flow Prevents Allopatric Divergence of Pelagic Freshwater Bacteria.</title>
        <authorList>
            <person name="Hoetzinger M."/>
            <person name="Pitt A."/>
            <person name="Huemer A."/>
            <person name="Hahn M.W."/>
        </authorList>
    </citation>
    <scope>NUCLEOTIDE SEQUENCE</scope>
    <source>
        <strain evidence="9">AP-YLGG-20-G6</strain>
    </source>
</reference>
<name>A0AAE2YLS3_9BURK</name>
<evidence type="ECO:0000256" key="4">
    <source>
        <dbReference type="ARBA" id="ARBA00011989"/>
    </source>
</evidence>
<dbReference type="AlphaFoldDB" id="A0AAE2YLS3"/>
<dbReference type="CDD" id="cd05260">
    <property type="entry name" value="GDP_MD_SDR_e"/>
    <property type="match status" value="1"/>
</dbReference>
<dbReference type="InterPro" id="IPR036291">
    <property type="entry name" value="NAD(P)-bd_dom_sf"/>
</dbReference>
<dbReference type="GO" id="GO:0070401">
    <property type="term" value="F:NADP+ binding"/>
    <property type="evidence" value="ECO:0007669"/>
    <property type="project" value="UniProtKB-UniRule"/>
</dbReference>
<comment type="cofactor">
    <cofactor evidence="2 7">
        <name>NADP(+)</name>
        <dbReference type="ChEBI" id="CHEBI:58349"/>
    </cofactor>
</comment>
<dbReference type="Gene3D" id="3.40.50.720">
    <property type="entry name" value="NAD(P)-binding Rossmann-like Domain"/>
    <property type="match status" value="1"/>
</dbReference>
<evidence type="ECO:0000256" key="3">
    <source>
        <dbReference type="ARBA" id="ARBA00009263"/>
    </source>
</evidence>
<feature type="domain" description="NAD(P)-binding" evidence="8">
    <location>
        <begin position="5"/>
        <end position="311"/>
    </location>
</feature>
<organism evidence="9 10">
    <name type="scientific">Polynucleobacter paneuropaeus</name>
    <dbReference type="NCBI Taxonomy" id="2527775"/>
    <lineage>
        <taxon>Bacteria</taxon>
        <taxon>Pseudomonadati</taxon>
        <taxon>Pseudomonadota</taxon>
        <taxon>Betaproteobacteria</taxon>
        <taxon>Burkholderiales</taxon>
        <taxon>Burkholderiaceae</taxon>
        <taxon>Polynucleobacter</taxon>
    </lineage>
</organism>
<evidence type="ECO:0000259" key="8">
    <source>
        <dbReference type="Pfam" id="PF16363"/>
    </source>
</evidence>
<evidence type="ECO:0000256" key="6">
    <source>
        <dbReference type="ARBA" id="ARBA00059383"/>
    </source>
</evidence>
<dbReference type="InterPro" id="IPR006368">
    <property type="entry name" value="GDP_Man_deHydtase"/>
</dbReference>
<gene>
    <name evidence="7" type="primary">gmd</name>
    <name evidence="9" type="ORF">G6693_07905</name>
</gene>
<dbReference type="SUPFAM" id="SSF51735">
    <property type="entry name" value="NAD(P)-binding Rossmann-fold domains"/>
    <property type="match status" value="1"/>
</dbReference>
<dbReference type="FunFam" id="3.40.50.720:FF:000924">
    <property type="entry name" value="GDP-mannose 4,6 dehydratase"/>
    <property type="match status" value="1"/>
</dbReference>
<evidence type="ECO:0000256" key="5">
    <source>
        <dbReference type="ARBA" id="ARBA00023239"/>
    </source>
</evidence>
<comment type="caution">
    <text evidence="7">Lacks conserved residue(s) required for the propagation of feature annotation.</text>
</comment>
<dbReference type="EC" id="4.2.1.47" evidence="4 7"/>
<dbReference type="Gene3D" id="3.90.25.10">
    <property type="entry name" value="UDP-galactose 4-epimerase, domain 1"/>
    <property type="match status" value="1"/>
</dbReference>
<dbReference type="HAMAP" id="MF_00955">
    <property type="entry name" value="GDP_Man_dehydratase"/>
    <property type="match status" value="1"/>
</dbReference>
<evidence type="ECO:0000256" key="2">
    <source>
        <dbReference type="ARBA" id="ARBA00001937"/>
    </source>
</evidence>
<dbReference type="PANTHER" id="PTHR43715:SF1">
    <property type="entry name" value="GDP-MANNOSE 4,6 DEHYDRATASE"/>
    <property type="match status" value="1"/>
</dbReference>
<dbReference type="Proteomes" id="UP000762271">
    <property type="component" value="Unassembled WGS sequence"/>
</dbReference>
<dbReference type="PANTHER" id="PTHR43715">
    <property type="entry name" value="GDP-MANNOSE 4,6-DEHYDRATASE"/>
    <property type="match status" value="1"/>
</dbReference>
<dbReference type="InterPro" id="IPR016040">
    <property type="entry name" value="NAD(P)-bd_dom"/>
</dbReference>
<keyword evidence="5 7" id="KW-0456">Lyase</keyword>
<evidence type="ECO:0000256" key="7">
    <source>
        <dbReference type="HAMAP-Rule" id="MF_00955"/>
    </source>
</evidence>
<evidence type="ECO:0000313" key="9">
    <source>
        <dbReference type="EMBL" id="MBT8591846.1"/>
    </source>
</evidence>
<comment type="caution">
    <text evidence="9">The sequence shown here is derived from an EMBL/GenBank/DDBJ whole genome shotgun (WGS) entry which is preliminary data.</text>
</comment>
<dbReference type="Pfam" id="PF16363">
    <property type="entry name" value="GDP_Man_Dehyd"/>
    <property type="match status" value="1"/>
</dbReference>
<comment type="function">
    <text evidence="6 7">Catalyzes the conversion of GDP-D-mannose to GDP-4-dehydro-6-deoxy-D-mannose.</text>
</comment>
<dbReference type="GO" id="GO:0008446">
    <property type="term" value="F:GDP-mannose 4,6-dehydratase activity"/>
    <property type="evidence" value="ECO:0007669"/>
    <property type="project" value="UniProtKB-UniRule"/>
</dbReference>
<proteinExistence type="inferred from homology"/>
<accession>A0AAE2YLS3</accession>
<evidence type="ECO:0000256" key="1">
    <source>
        <dbReference type="ARBA" id="ARBA00000188"/>
    </source>
</evidence>
<keyword evidence="7" id="KW-0521">NADP</keyword>
<dbReference type="EMBL" id="JAANGI010000001">
    <property type="protein sequence ID" value="MBT8591846.1"/>
    <property type="molecule type" value="Genomic_DNA"/>
</dbReference>
<comment type="similarity">
    <text evidence="3 7">Belongs to the NAD(P)-dependent epimerase/dehydratase family. GDP-mannose 4,6-dehydratase subfamily.</text>
</comment>
<evidence type="ECO:0000313" key="10">
    <source>
        <dbReference type="Proteomes" id="UP000762271"/>
    </source>
</evidence>
<sequence>MMRALICGVTGQDGAYLAQFLLEKGYEVWGTSRDAQNSSFGNLIKLGIASRVNKISMAPNDFRSVLSSISQSNPDEIYNLSGQTSVGLSFEQPAETLESIATGTLNIMEAIRFIGKPIRFYSAGSSECFGDIGGMAANEETRFQPCSPYAVAKATSYWLVENYRAAYGVYSATGILFNHESPLRPSRFVTQKIIKAVVRIANGSDEKLILGSLDVKRDWGWAPEYIKAMWMMLQLNSPEDFVISTGQSHSLKEFVGSAFEYLGLEWNKFVEIDSSLFRPNEISYSCGDSSKAESILGWKATLKMKDVIVMMIRAEQESHNQKT</sequence>